<evidence type="ECO:0000256" key="1">
    <source>
        <dbReference type="SAM" id="Phobius"/>
    </source>
</evidence>
<gene>
    <name evidence="2" type="ORF">AVDCRST_MAG92-2896</name>
</gene>
<reference evidence="2" key="1">
    <citation type="submission" date="2020-02" db="EMBL/GenBank/DDBJ databases">
        <authorList>
            <person name="Meier V. D."/>
        </authorList>
    </citation>
    <scope>NUCLEOTIDE SEQUENCE</scope>
    <source>
        <strain evidence="2">AVDCRST_MAG92</strain>
    </source>
</reference>
<feature type="transmembrane region" description="Helical" evidence="1">
    <location>
        <begin position="39"/>
        <end position="58"/>
    </location>
</feature>
<organism evidence="2">
    <name type="scientific">uncultured Coleofasciculus sp</name>
    <dbReference type="NCBI Taxonomy" id="1267456"/>
    <lineage>
        <taxon>Bacteria</taxon>
        <taxon>Bacillati</taxon>
        <taxon>Cyanobacteriota</taxon>
        <taxon>Cyanophyceae</taxon>
        <taxon>Coleofasciculales</taxon>
        <taxon>Coleofasciculaceae</taxon>
        <taxon>Coleofasciculus</taxon>
        <taxon>environmental samples</taxon>
    </lineage>
</organism>
<keyword evidence="1" id="KW-0812">Transmembrane</keyword>
<dbReference type="EMBL" id="CADCTM010000461">
    <property type="protein sequence ID" value="CAA9269785.1"/>
    <property type="molecule type" value="Genomic_DNA"/>
</dbReference>
<proteinExistence type="predicted"/>
<keyword evidence="1" id="KW-1133">Transmembrane helix</keyword>
<keyword evidence="1" id="KW-0472">Membrane</keyword>
<evidence type="ECO:0000313" key="2">
    <source>
        <dbReference type="EMBL" id="CAA9269785.1"/>
    </source>
</evidence>
<dbReference type="AlphaFoldDB" id="A0A6J4J5B0"/>
<sequence length="59" mass="6363">MLGTQVSVTGWFRRGVAPWVDLTQFVTESGTVVNSFHRLGSFILAGLALIFGLLLLVAV</sequence>
<protein>
    <submittedName>
        <fullName evidence="2">Uncharacterized protein</fullName>
    </submittedName>
</protein>
<name>A0A6J4J5B0_9CYAN</name>
<accession>A0A6J4J5B0</accession>